<dbReference type="SUPFAM" id="SSF52540">
    <property type="entry name" value="P-loop containing nucleoside triphosphate hydrolases"/>
    <property type="match status" value="1"/>
</dbReference>
<keyword evidence="6 12" id="KW-0347">Helicase</keyword>
<sequence>MNFYEVAILKSPLENLTYQSENLIEIGTLVEVTLANRKNSNQAIIIKKVEKPEFKCSDILKITDFCCSSFMLEVADFISKYYVCSMGQSLTIFQFFNKNIEYENKIIEFKKEINLSSFQQEAKDFLDSKKQALLFAKTGAGKTEIYIKTIKEVITNGKQAVFLMPEISLTPQMQKRLEEVFGKTIAIWHSKVSVKKRREILENLQNGEIKLIAGARSALFLPYKDLGLIIVDEEHDDSYKSDSTPRYNAKDLAIFIAKKFDIKLILGSATPSINSFHKIPYFELDRTFYETKKSYIFENTSQKISQNTLLKIENTIKSNHQTIVFLPTRANFKHQICFDCGKSVECPFCSVSMSLHKNDLALKCHYCGFTQKIPEFCPSCKTGIIKNHRVGTAEIEELLKNEFPKNIIKRFDTDTIKNERILKTILDEFNDNKIDVLVGTQMLSKGHDYHNVKLAVILGIDCLLNMNSYKAREKALSLLIQIAGRSGRNGFGEVVIETKNEEFFKHYLEEASYLDFLKDELEFRKDLYPPFVKLARVILSSTNGLKVKEELGEIVKYLKSINEIEVVGFGECAIFKIANKYRYEILIRSKNSKELLRSLHSIKSSHISIDMDTIY</sequence>
<dbReference type="Gene3D" id="3.40.1440.60">
    <property type="entry name" value="PriA, 3(prime) DNA-binding domain"/>
    <property type="match status" value="1"/>
</dbReference>
<evidence type="ECO:0000259" key="14">
    <source>
        <dbReference type="PROSITE" id="PS51194"/>
    </source>
</evidence>
<evidence type="ECO:0000313" key="16">
    <source>
        <dbReference type="EMBL" id="TLS97753.1"/>
    </source>
</evidence>
<dbReference type="KEGG" id="acib:ACBT_1059"/>
<comment type="subunit">
    <text evidence="12">Component of the replication restart primosome.</text>
</comment>
<feature type="binding site" evidence="12">
    <location>
        <position position="364"/>
    </location>
    <ligand>
        <name>Zn(2+)</name>
        <dbReference type="ChEBI" id="CHEBI:29105"/>
        <label>2</label>
    </ligand>
</feature>
<evidence type="ECO:0000256" key="5">
    <source>
        <dbReference type="ARBA" id="ARBA00022801"/>
    </source>
</evidence>
<dbReference type="GO" id="GO:0016787">
    <property type="term" value="F:hydrolase activity"/>
    <property type="evidence" value="ECO:0007669"/>
    <property type="project" value="UniProtKB-KW"/>
</dbReference>
<gene>
    <name evidence="12 15" type="primary">priA</name>
    <name evidence="15" type="ORF">ACBT_1059</name>
    <name evidence="16" type="ORF">FE247_07985</name>
</gene>
<keyword evidence="3 12" id="KW-0479">Metal-binding</keyword>
<dbReference type="NCBIfam" id="TIGR00595">
    <property type="entry name" value="priA"/>
    <property type="match status" value="1"/>
</dbReference>
<feature type="binding site" evidence="12">
    <location>
        <position position="340"/>
    </location>
    <ligand>
        <name>Zn(2+)</name>
        <dbReference type="ChEBI" id="CHEBI:29105"/>
        <label>1</label>
    </ligand>
</feature>
<dbReference type="Pfam" id="PF17764">
    <property type="entry name" value="PriA_3primeBD"/>
    <property type="match status" value="1"/>
</dbReference>
<accession>A0A7L5JP40</accession>
<keyword evidence="17" id="KW-1185">Reference proteome</keyword>
<dbReference type="GO" id="GO:1990077">
    <property type="term" value="C:primosome complex"/>
    <property type="evidence" value="ECO:0007669"/>
    <property type="project" value="UniProtKB-UniRule"/>
</dbReference>
<dbReference type="PROSITE" id="PS51192">
    <property type="entry name" value="HELICASE_ATP_BIND_1"/>
    <property type="match status" value="1"/>
</dbReference>
<comment type="catalytic activity">
    <reaction evidence="11 12">
        <text>ATP + H2O = ADP + phosphate + H(+)</text>
        <dbReference type="Rhea" id="RHEA:13065"/>
        <dbReference type="ChEBI" id="CHEBI:15377"/>
        <dbReference type="ChEBI" id="CHEBI:15378"/>
        <dbReference type="ChEBI" id="CHEBI:30616"/>
        <dbReference type="ChEBI" id="CHEBI:43474"/>
        <dbReference type="ChEBI" id="CHEBI:456216"/>
        <dbReference type="EC" id="5.6.2.4"/>
    </reaction>
</comment>
<dbReference type="InterPro" id="IPR027417">
    <property type="entry name" value="P-loop_NTPase"/>
</dbReference>
<dbReference type="EMBL" id="CP054051">
    <property type="protein sequence ID" value="QKJ26971.1"/>
    <property type="molecule type" value="Genomic_DNA"/>
</dbReference>
<dbReference type="Proteomes" id="UP000305417">
    <property type="component" value="Unassembled WGS sequence"/>
</dbReference>
<dbReference type="GO" id="GO:0003677">
    <property type="term" value="F:DNA binding"/>
    <property type="evidence" value="ECO:0007669"/>
    <property type="project" value="UniProtKB-UniRule"/>
</dbReference>
<dbReference type="GO" id="GO:0043138">
    <property type="term" value="F:3'-5' DNA helicase activity"/>
    <property type="evidence" value="ECO:0007669"/>
    <property type="project" value="UniProtKB-EC"/>
</dbReference>
<dbReference type="HAMAP" id="MF_00983">
    <property type="entry name" value="PriA"/>
    <property type="match status" value="1"/>
</dbReference>
<dbReference type="CDD" id="cd17929">
    <property type="entry name" value="DEXHc_priA"/>
    <property type="match status" value="1"/>
</dbReference>
<keyword evidence="10 12" id="KW-0413">Isomerase</keyword>
<evidence type="ECO:0000256" key="6">
    <source>
        <dbReference type="ARBA" id="ARBA00022806"/>
    </source>
</evidence>
<keyword evidence="1 12" id="KW-0639">Primosome</keyword>
<evidence type="ECO:0000256" key="8">
    <source>
        <dbReference type="ARBA" id="ARBA00022840"/>
    </source>
</evidence>
<dbReference type="OrthoDB" id="9759544at2"/>
<dbReference type="Pfam" id="PF00271">
    <property type="entry name" value="Helicase_C"/>
    <property type="match status" value="1"/>
</dbReference>
<dbReference type="Pfam" id="PF18319">
    <property type="entry name" value="Zn_ribbon_PriA"/>
    <property type="match status" value="1"/>
</dbReference>
<evidence type="ECO:0000313" key="18">
    <source>
        <dbReference type="Proteomes" id="UP000509513"/>
    </source>
</evidence>
<dbReference type="Pfam" id="PF00270">
    <property type="entry name" value="DEAD"/>
    <property type="match status" value="1"/>
</dbReference>
<comment type="catalytic activity">
    <reaction evidence="12">
        <text>Couples ATP hydrolysis with the unwinding of duplex DNA by translocating in the 3'-5' direction.</text>
        <dbReference type="EC" id="5.6.2.4"/>
    </reaction>
</comment>
<dbReference type="GO" id="GO:0006310">
    <property type="term" value="P:DNA recombination"/>
    <property type="evidence" value="ECO:0007669"/>
    <property type="project" value="InterPro"/>
</dbReference>
<feature type="binding site" evidence="12">
    <location>
        <position position="349"/>
    </location>
    <ligand>
        <name>Zn(2+)</name>
        <dbReference type="ChEBI" id="CHEBI:29105"/>
        <label>2</label>
    </ligand>
</feature>
<dbReference type="PANTHER" id="PTHR30580">
    <property type="entry name" value="PRIMOSOMAL PROTEIN N"/>
    <property type="match status" value="1"/>
</dbReference>
<feature type="binding site" evidence="12">
    <location>
        <position position="337"/>
    </location>
    <ligand>
        <name>Zn(2+)</name>
        <dbReference type="ChEBI" id="CHEBI:29105"/>
        <label>1</label>
    </ligand>
</feature>
<dbReference type="EMBL" id="VBUC01000019">
    <property type="protein sequence ID" value="TLS97753.1"/>
    <property type="molecule type" value="Genomic_DNA"/>
</dbReference>
<dbReference type="InterPro" id="IPR041236">
    <property type="entry name" value="PriA_C"/>
</dbReference>
<comment type="similarity">
    <text evidence="12">Belongs to the helicase family. PriA subfamily.</text>
</comment>
<dbReference type="InterPro" id="IPR040498">
    <property type="entry name" value="PriA_CRR"/>
</dbReference>
<comment type="function">
    <text evidence="12">Initiates the restart of stalled replication forks, which reloads the replicative helicase on sites other than the origin of replication. Recognizes and binds to abandoned replication forks and remodels them to uncover a helicase loading site. Promotes assembly of the primosome at these replication forks.</text>
</comment>
<feature type="binding site" evidence="12">
    <location>
        <position position="380"/>
    </location>
    <ligand>
        <name>Zn(2+)</name>
        <dbReference type="ChEBI" id="CHEBI:29105"/>
        <label>1</label>
    </ligand>
</feature>
<keyword evidence="5 12" id="KW-0378">Hydrolase</keyword>
<evidence type="ECO:0000313" key="15">
    <source>
        <dbReference type="EMBL" id="QKJ26971.1"/>
    </source>
</evidence>
<evidence type="ECO:0000256" key="7">
    <source>
        <dbReference type="ARBA" id="ARBA00022833"/>
    </source>
</evidence>
<dbReference type="RefSeq" id="WP_024775234.1">
    <property type="nucleotide sequence ID" value="NZ_CP054051.1"/>
</dbReference>
<evidence type="ECO:0000256" key="11">
    <source>
        <dbReference type="ARBA" id="ARBA00048988"/>
    </source>
</evidence>
<proteinExistence type="inferred from homology"/>
<dbReference type="FunFam" id="3.40.50.300:FF:000489">
    <property type="entry name" value="Primosome assembly protein PriA"/>
    <property type="match status" value="1"/>
</dbReference>
<feature type="binding site" evidence="12">
    <location>
        <position position="377"/>
    </location>
    <ligand>
        <name>Zn(2+)</name>
        <dbReference type="ChEBI" id="CHEBI:29105"/>
        <label>1</label>
    </ligand>
</feature>
<evidence type="ECO:0000256" key="9">
    <source>
        <dbReference type="ARBA" id="ARBA00023125"/>
    </source>
</evidence>
<feature type="domain" description="Helicase ATP-binding" evidence="13">
    <location>
        <begin position="123"/>
        <end position="289"/>
    </location>
</feature>
<dbReference type="SMART" id="SM00490">
    <property type="entry name" value="HELICc"/>
    <property type="match status" value="1"/>
</dbReference>
<dbReference type="GO" id="GO:0006269">
    <property type="term" value="P:DNA replication, synthesis of primer"/>
    <property type="evidence" value="ECO:0007669"/>
    <property type="project" value="UniProtKB-KW"/>
</dbReference>
<evidence type="ECO:0000256" key="3">
    <source>
        <dbReference type="ARBA" id="ARBA00022723"/>
    </source>
</evidence>
<dbReference type="NCBIfam" id="NF004069">
    <property type="entry name" value="PRK05580.2-1"/>
    <property type="match status" value="1"/>
</dbReference>
<evidence type="ECO:0000313" key="17">
    <source>
        <dbReference type="Proteomes" id="UP000305417"/>
    </source>
</evidence>
<dbReference type="Pfam" id="PF18074">
    <property type="entry name" value="PriA_C"/>
    <property type="match status" value="1"/>
</dbReference>
<evidence type="ECO:0000256" key="2">
    <source>
        <dbReference type="ARBA" id="ARBA00022705"/>
    </source>
</evidence>
<dbReference type="InterPro" id="IPR014001">
    <property type="entry name" value="Helicase_ATP-bd"/>
</dbReference>
<dbReference type="InterPro" id="IPR001650">
    <property type="entry name" value="Helicase_C-like"/>
</dbReference>
<evidence type="ECO:0000256" key="12">
    <source>
        <dbReference type="HAMAP-Rule" id="MF_00983"/>
    </source>
</evidence>
<reference evidence="15 18" key="2">
    <citation type="submission" date="2020-05" db="EMBL/GenBank/DDBJ databases">
        <title>Complete genome sequencing of Campylobacter and Arcobacter type strains.</title>
        <authorList>
            <person name="Miller W.G."/>
            <person name="Yee E."/>
        </authorList>
    </citation>
    <scope>NUCLEOTIDE SEQUENCE [LARGE SCALE GENOMIC DNA]</scope>
    <source>
        <strain evidence="15 18">LMG 21996</strain>
    </source>
</reference>
<keyword evidence="8 12" id="KW-0067">ATP-binding</keyword>
<dbReference type="InterPro" id="IPR005259">
    <property type="entry name" value="PriA"/>
</dbReference>
<feature type="domain" description="Helicase C-terminal" evidence="14">
    <location>
        <begin position="372"/>
        <end position="535"/>
    </location>
</feature>
<keyword evidence="9 12" id="KW-0238">DNA-binding</keyword>
<dbReference type="SMART" id="SM00487">
    <property type="entry name" value="DEXDc"/>
    <property type="match status" value="1"/>
</dbReference>
<keyword evidence="4 12" id="KW-0547">Nucleotide-binding</keyword>
<dbReference type="InterPro" id="IPR041222">
    <property type="entry name" value="PriA_3primeBD"/>
</dbReference>
<dbReference type="Gene3D" id="3.40.50.300">
    <property type="entry name" value="P-loop containing nucleotide triphosphate hydrolases"/>
    <property type="match status" value="2"/>
</dbReference>
<evidence type="ECO:0000256" key="10">
    <source>
        <dbReference type="ARBA" id="ARBA00023235"/>
    </source>
</evidence>
<dbReference type="InterPro" id="IPR011545">
    <property type="entry name" value="DEAD/DEAH_box_helicase_dom"/>
</dbReference>
<dbReference type="PANTHER" id="PTHR30580:SF0">
    <property type="entry name" value="PRIMOSOMAL PROTEIN N"/>
    <property type="match status" value="1"/>
</dbReference>
<reference evidence="16 17" key="1">
    <citation type="submission" date="2019-05" db="EMBL/GenBank/DDBJ databases">
        <title>Arcobacter cibarius and Arcobacter thereius providing challenges in identification an antibiotic susceptibility and Quinolone resistance.</title>
        <authorList>
            <person name="Busch A."/>
            <person name="Hanel I."/>
            <person name="Hotzel H."/>
            <person name="Tomaso H."/>
        </authorList>
    </citation>
    <scope>NUCLEOTIDE SEQUENCE [LARGE SCALE GENOMIC DNA]</scope>
    <source>
        <strain evidence="16 17">16CS0831-2</strain>
    </source>
</reference>
<comment type="cofactor">
    <cofactor evidence="12">
        <name>Zn(2+)</name>
        <dbReference type="ChEBI" id="CHEBI:29105"/>
    </cofactor>
    <text evidence="12">Binds 2 zinc ions per subunit.</text>
</comment>
<dbReference type="PROSITE" id="PS51194">
    <property type="entry name" value="HELICASE_CTER"/>
    <property type="match status" value="1"/>
</dbReference>
<dbReference type="EC" id="5.6.2.4" evidence="12"/>
<name>A0A7L5JP40_9BACT</name>
<evidence type="ECO:0000259" key="13">
    <source>
        <dbReference type="PROSITE" id="PS51192"/>
    </source>
</evidence>
<keyword evidence="2 12" id="KW-0235">DNA replication</keyword>
<protein>
    <recommendedName>
        <fullName evidence="12">Replication restart protein PriA</fullName>
    </recommendedName>
    <alternativeName>
        <fullName evidence="12">ATP-dependent DNA helicase PriA</fullName>
        <ecNumber evidence="12">5.6.2.4</ecNumber>
    </alternativeName>
    <alternativeName>
        <fullName evidence="12">DNA 3'-5' helicase PriA</fullName>
    </alternativeName>
</protein>
<keyword evidence="7 12" id="KW-0862">Zinc</keyword>
<dbReference type="GO" id="GO:0008270">
    <property type="term" value="F:zinc ion binding"/>
    <property type="evidence" value="ECO:0007669"/>
    <property type="project" value="UniProtKB-UniRule"/>
</dbReference>
<dbReference type="AlphaFoldDB" id="A0A7L5JP40"/>
<feature type="binding site" evidence="12">
    <location>
        <position position="367"/>
    </location>
    <ligand>
        <name>Zn(2+)</name>
        <dbReference type="ChEBI" id="CHEBI:29105"/>
        <label>2</label>
    </ligand>
</feature>
<dbReference type="InterPro" id="IPR042115">
    <property type="entry name" value="PriA_3primeBD_sf"/>
</dbReference>
<organism evidence="15 18">
    <name type="scientific">Aliarcobacter cibarius</name>
    <dbReference type="NCBI Taxonomy" id="255507"/>
    <lineage>
        <taxon>Bacteria</taxon>
        <taxon>Pseudomonadati</taxon>
        <taxon>Campylobacterota</taxon>
        <taxon>Epsilonproteobacteria</taxon>
        <taxon>Campylobacterales</taxon>
        <taxon>Arcobacteraceae</taxon>
        <taxon>Aliarcobacter</taxon>
    </lineage>
</organism>
<dbReference type="GO" id="GO:0005524">
    <property type="term" value="F:ATP binding"/>
    <property type="evidence" value="ECO:0007669"/>
    <property type="project" value="UniProtKB-UniRule"/>
</dbReference>
<evidence type="ECO:0000256" key="1">
    <source>
        <dbReference type="ARBA" id="ARBA00022515"/>
    </source>
</evidence>
<dbReference type="Proteomes" id="UP000509513">
    <property type="component" value="Chromosome"/>
</dbReference>
<dbReference type="GO" id="GO:0006270">
    <property type="term" value="P:DNA replication initiation"/>
    <property type="evidence" value="ECO:0007669"/>
    <property type="project" value="TreeGrafter"/>
</dbReference>
<evidence type="ECO:0000256" key="4">
    <source>
        <dbReference type="ARBA" id="ARBA00022741"/>
    </source>
</evidence>
<feature type="binding site" evidence="12">
    <location>
        <position position="346"/>
    </location>
    <ligand>
        <name>Zn(2+)</name>
        <dbReference type="ChEBI" id="CHEBI:29105"/>
        <label>2</label>
    </ligand>
</feature>
<dbReference type="GO" id="GO:0006302">
    <property type="term" value="P:double-strand break repair"/>
    <property type="evidence" value="ECO:0007669"/>
    <property type="project" value="InterPro"/>
</dbReference>